<sequence length="76" mass="8443">MQSYGIIKNGDLLLSSRQLNGYKPVEYAEIPADFDQLTQYITQATPLDKGDVIFVGVEIHQLEITEGDEFGGELPI</sequence>
<accession>A0A4R2PDL2</accession>
<gene>
    <name evidence="1" type="ORF">EV207_101169</name>
</gene>
<name>A0A4R2PDL2_9BACL</name>
<dbReference type="RefSeq" id="WP_132742694.1">
    <property type="nucleotide sequence ID" value="NZ_SLXK01000001.1"/>
</dbReference>
<evidence type="ECO:0000313" key="2">
    <source>
        <dbReference type="Proteomes" id="UP000295416"/>
    </source>
</evidence>
<comment type="caution">
    <text evidence="1">The sequence shown here is derived from an EMBL/GenBank/DDBJ whole genome shotgun (WGS) entry which is preliminary data.</text>
</comment>
<reference evidence="1 2" key="1">
    <citation type="submission" date="2019-03" db="EMBL/GenBank/DDBJ databases">
        <title>Genomic Encyclopedia of Type Strains, Phase IV (KMG-IV): sequencing the most valuable type-strain genomes for metagenomic binning, comparative biology and taxonomic classification.</title>
        <authorList>
            <person name="Goeker M."/>
        </authorList>
    </citation>
    <scope>NUCLEOTIDE SEQUENCE [LARGE SCALE GENOMIC DNA]</scope>
    <source>
        <strain evidence="1 2">DSM 19377</strain>
    </source>
</reference>
<organism evidence="1 2">
    <name type="scientific">Scopulibacillus darangshiensis</name>
    <dbReference type="NCBI Taxonomy" id="442528"/>
    <lineage>
        <taxon>Bacteria</taxon>
        <taxon>Bacillati</taxon>
        <taxon>Bacillota</taxon>
        <taxon>Bacilli</taxon>
        <taxon>Bacillales</taxon>
        <taxon>Sporolactobacillaceae</taxon>
        <taxon>Scopulibacillus</taxon>
    </lineage>
</organism>
<protein>
    <submittedName>
        <fullName evidence="1">Uncharacterized protein</fullName>
    </submittedName>
</protein>
<dbReference type="EMBL" id="SLXK01000001">
    <property type="protein sequence ID" value="TCP32191.1"/>
    <property type="molecule type" value="Genomic_DNA"/>
</dbReference>
<dbReference type="AlphaFoldDB" id="A0A4R2PDL2"/>
<evidence type="ECO:0000313" key="1">
    <source>
        <dbReference type="EMBL" id="TCP32191.1"/>
    </source>
</evidence>
<dbReference type="Proteomes" id="UP000295416">
    <property type="component" value="Unassembled WGS sequence"/>
</dbReference>
<keyword evidence="2" id="KW-1185">Reference proteome</keyword>
<proteinExistence type="predicted"/>
<dbReference type="OrthoDB" id="9955507at2"/>